<dbReference type="EMBL" id="AVOT02028066">
    <property type="protein sequence ID" value="MBW0520428.1"/>
    <property type="molecule type" value="Genomic_DNA"/>
</dbReference>
<protein>
    <recommendedName>
        <fullName evidence="1">Integrase zinc-binding domain-containing protein</fullName>
    </recommendedName>
</protein>
<accession>A0A9Q3EG04</accession>
<dbReference type="InterPro" id="IPR041588">
    <property type="entry name" value="Integrase_H2C2"/>
</dbReference>
<evidence type="ECO:0000259" key="1">
    <source>
        <dbReference type="Pfam" id="PF17921"/>
    </source>
</evidence>
<comment type="caution">
    <text evidence="2">The sequence shown here is derived from an EMBL/GenBank/DDBJ whole genome shotgun (WGS) entry which is preliminary data.</text>
</comment>
<dbReference type="OrthoDB" id="3095879at2759"/>
<evidence type="ECO:0000313" key="2">
    <source>
        <dbReference type="EMBL" id="MBW0520428.1"/>
    </source>
</evidence>
<reference evidence="2" key="1">
    <citation type="submission" date="2021-03" db="EMBL/GenBank/DDBJ databases">
        <title>Draft genome sequence of rust myrtle Austropuccinia psidii MF-1, a brazilian biotype.</title>
        <authorList>
            <person name="Quecine M.C."/>
            <person name="Pachon D.M.R."/>
            <person name="Bonatelli M.L."/>
            <person name="Correr F.H."/>
            <person name="Franceschini L.M."/>
            <person name="Leite T.F."/>
            <person name="Margarido G.R.A."/>
            <person name="Almeida C.A."/>
            <person name="Ferrarezi J.A."/>
            <person name="Labate C.A."/>
        </authorList>
    </citation>
    <scope>NUCLEOTIDE SEQUENCE</scope>
    <source>
        <strain evidence="2">MF-1</strain>
    </source>
</reference>
<dbReference type="Proteomes" id="UP000765509">
    <property type="component" value="Unassembled WGS sequence"/>
</dbReference>
<evidence type="ECO:0000313" key="3">
    <source>
        <dbReference type="Proteomes" id="UP000765509"/>
    </source>
</evidence>
<proteinExistence type="predicted"/>
<dbReference type="Gene3D" id="1.10.340.70">
    <property type="match status" value="1"/>
</dbReference>
<dbReference type="InterPro" id="IPR052160">
    <property type="entry name" value="Gypsy_RT_Integrase-like"/>
</dbReference>
<gene>
    <name evidence="2" type="ORF">O181_060143</name>
</gene>
<dbReference type="AlphaFoldDB" id="A0A9Q3EG04"/>
<keyword evidence="3" id="KW-1185">Reference proteome</keyword>
<feature type="domain" description="Integrase zinc-binding" evidence="1">
    <location>
        <begin position="97"/>
        <end position="153"/>
    </location>
</feature>
<dbReference type="Pfam" id="PF17921">
    <property type="entry name" value="Integrase_H2C2"/>
    <property type="match status" value="1"/>
</dbReference>
<organism evidence="2 3">
    <name type="scientific">Austropuccinia psidii MF-1</name>
    <dbReference type="NCBI Taxonomy" id="1389203"/>
    <lineage>
        <taxon>Eukaryota</taxon>
        <taxon>Fungi</taxon>
        <taxon>Dikarya</taxon>
        <taxon>Basidiomycota</taxon>
        <taxon>Pucciniomycotina</taxon>
        <taxon>Pucciniomycetes</taxon>
        <taxon>Pucciniales</taxon>
        <taxon>Sphaerophragmiaceae</taxon>
        <taxon>Austropuccinia</taxon>
    </lineage>
</organism>
<dbReference type="PANTHER" id="PTHR47266">
    <property type="entry name" value="ENDONUCLEASE-RELATED"/>
    <property type="match status" value="1"/>
</dbReference>
<sequence>MFRHCFPREGGGFNLKNTINFKKIINEEEFKPSRLFAVKVKYFTNLIHSIEKALGQDSKYRGILKDLGEGSSVEGHSLDLSSQLLLFEDWVVVLNDPTTQLRILQDFHDSPLAGHPVQEMTLKFVKWDFHWYGMTQLINDYVTSCKQCSRNKNINHKMLGILKSIPIPNVP</sequence>
<name>A0A9Q3EG04_9BASI</name>